<dbReference type="EMBL" id="HE573023">
    <property type="protein sequence ID" value="CCC49241.1"/>
    <property type="molecule type" value="Genomic_DNA"/>
</dbReference>
<organism evidence="2">
    <name type="scientific">Trypanosoma vivax (strain Y486)</name>
    <dbReference type="NCBI Taxonomy" id="1055687"/>
    <lineage>
        <taxon>Eukaryota</taxon>
        <taxon>Discoba</taxon>
        <taxon>Euglenozoa</taxon>
        <taxon>Kinetoplastea</taxon>
        <taxon>Metakinetoplastina</taxon>
        <taxon>Trypanosomatida</taxon>
        <taxon>Trypanosomatidae</taxon>
        <taxon>Trypanosoma</taxon>
        <taxon>Duttonella</taxon>
    </lineage>
</organism>
<reference evidence="2" key="1">
    <citation type="journal article" date="2012" name="Proc. Natl. Acad. Sci. U.S.A.">
        <title>Antigenic diversity is generated by distinct evolutionary mechanisms in African trypanosome species.</title>
        <authorList>
            <person name="Jackson A.P."/>
            <person name="Berry A."/>
            <person name="Aslett M."/>
            <person name="Allison H.C."/>
            <person name="Burton P."/>
            <person name="Vavrova-Anderson J."/>
            <person name="Brown R."/>
            <person name="Browne H."/>
            <person name="Corton N."/>
            <person name="Hauser H."/>
            <person name="Gamble J."/>
            <person name="Gilderthorp R."/>
            <person name="Marcello L."/>
            <person name="McQuillan J."/>
            <person name="Otto T.D."/>
            <person name="Quail M.A."/>
            <person name="Sanders M.J."/>
            <person name="van Tonder A."/>
            <person name="Ginger M.L."/>
            <person name="Field M.C."/>
            <person name="Barry J.D."/>
            <person name="Hertz-Fowler C."/>
            <person name="Berriman M."/>
        </authorList>
    </citation>
    <scope>NUCLEOTIDE SEQUENCE</scope>
    <source>
        <strain evidence="2">Y486</strain>
    </source>
</reference>
<gene>
    <name evidence="2" type="ORF">TVY486_0705640</name>
</gene>
<name>G0TZ38_TRYVY</name>
<evidence type="ECO:0000256" key="1">
    <source>
        <dbReference type="SAM" id="SignalP"/>
    </source>
</evidence>
<proteinExistence type="predicted"/>
<accession>G0TZ38</accession>
<dbReference type="AlphaFoldDB" id="G0TZ38"/>
<sequence length="103" mass="11154">MPQKAPRKGAQNTVGVLVWWWVVVSEKCRACGLGEGGRGAGENGNRCRCRSYLLAPTNALSTLQHPRVDYGPESKAGDEERGVCSGCAERCLLAHTTSRPLNR</sequence>
<feature type="signal peptide" evidence="1">
    <location>
        <begin position="1"/>
        <end position="30"/>
    </location>
</feature>
<evidence type="ECO:0000313" key="2">
    <source>
        <dbReference type="EMBL" id="CCC49241.1"/>
    </source>
</evidence>
<feature type="chain" id="PRO_5003410327" description="Secreted protein" evidence="1">
    <location>
        <begin position="31"/>
        <end position="103"/>
    </location>
</feature>
<protein>
    <recommendedName>
        <fullName evidence="3">Secreted protein</fullName>
    </recommendedName>
</protein>
<keyword evidence="1" id="KW-0732">Signal</keyword>
<evidence type="ECO:0008006" key="3">
    <source>
        <dbReference type="Google" id="ProtNLM"/>
    </source>
</evidence>